<accession>E2C8D4</accession>
<name>E2C8D4_HARSA</name>
<reference evidence="1 2" key="1">
    <citation type="journal article" date="2010" name="Science">
        <title>Genomic comparison of the ants Camponotus floridanus and Harpegnathos saltator.</title>
        <authorList>
            <person name="Bonasio R."/>
            <person name="Zhang G."/>
            <person name="Ye C."/>
            <person name="Mutti N.S."/>
            <person name="Fang X."/>
            <person name="Qin N."/>
            <person name="Donahue G."/>
            <person name="Yang P."/>
            <person name="Li Q."/>
            <person name="Li C."/>
            <person name="Zhang P."/>
            <person name="Huang Z."/>
            <person name="Berger S.L."/>
            <person name="Reinberg D."/>
            <person name="Wang J."/>
            <person name="Liebig J."/>
        </authorList>
    </citation>
    <scope>NUCLEOTIDE SEQUENCE [LARGE SCALE GENOMIC DNA]</scope>
    <source>
        <strain evidence="1 2">R22 G/1</strain>
    </source>
</reference>
<evidence type="ECO:0008006" key="3">
    <source>
        <dbReference type="Google" id="ProtNLM"/>
    </source>
</evidence>
<organism evidence="2">
    <name type="scientific">Harpegnathos saltator</name>
    <name type="common">Jerdon's jumping ant</name>
    <dbReference type="NCBI Taxonomy" id="610380"/>
    <lineage>
        <taxon>Eukaryota</taxon>
        <taxon>Metazoa</taxon>
        <taxon>Ecdysozoa</taxon>
        <taxon>Arthropoda</taxon>
        <taxon>Hexapoda</taxon>
        <taxon>Insecta</taxon>
        <taxon>Pterygota</taxon>
        <taxon>Neoptera</taxon>
        <taxon>Endopterygota</taxon>
        <taxon>Hymenoptera</taxon>
        <taxon>Apocrita</taxon>
        <taxon>Aculeata</taxon>
        <taxon>Formicoidea</taxon>
        <taxon>Formicidae</taxon>
        <taxon>Ponerinae</taxon>
        <taxon>Ponerini</taxon>
        <taxon>Harpegnathos</taxon>
    </lineage>
</organism>
<dbReference type="EMBL" id="GL453652">
    <property type="protein sequence ID" value="EFN75805.1"/>
    <property type="molecule type" value="Genomic_DNA"/>
</dbReference>
<protein>
    <recommendedName>
        <fullName evidence="3">Histone-lysine N-methyltransferase SETMAR</fullName>
    </recommendedName>
</protein>
<dbReference type="InParanoid" id="E2C8D4"/>
<evidence type="ECO:0000313" key="2">
    <source>
        <dbReference type="Proteomes" id="UP000008237"/>
    </source>
</evidence>
<evidence type="ECO:0000313" key="1">
    <source>
        <dbReference type="EMBL" id="EFN75805.1"/>
    </source>
</evidence>
<gene>
    <name evidence="1" type="ORF">EAI_15778</name>
</gene>
<dbReference type="AlphaFoldDB" id="E2C8D4"/>
<dbReference type="Proteomes" id="UP000008237">
    <property type="component" value="Unassembled WGS sequence"/>
</dbReference>
<sequence length="33" mass="3860">IATIANISIDRVHNDLREHLHMKKPSAQWVPRL</sequence>
<feature type="non-terminal residue" evidence="1">
    <location>
        <position position="1"/>
    </location>
</feature>
<proteinExistence type="predicted"/>
<keyword evidence="2" id="KW-1185">Reference proteome</keyword>
<feature type="non-terminal residue" evidence="1">
    <location>
        <position position="33"/>
    </location>
</feature>